<keyword evidence="1" id="KW-0812">Transmembrane</keyword>
<dbReference type="Pfam" id="PF07963">
    <property type="entry name" value="N_methyl"/>
    <property type="match status" value="1"/>
</dbReference>
<dbReference type="RefSeq" id="WP_150948601.1">
    <property type="nucleotide sequence ID" value="NZ_VCMV01000063.1"/>
</dbReference>
<protein>
    <submittedName>
        <fullName evidence="2">Prepilin-type N-terminal cleavage/methylation domain-containing protein</fullName>
    </submittedName>
</protein>
<evidence type="ECO:0000313" key="2">
    <source>
        <dbReference type="EMBL" id="KAB0264672.1"/>
    </source>
</evidence>
<organism evidence="2 3">
    <name type="scientific">Microvirga brassicacearum</name>
    <dbReference type="NCBI Taxonomy" id="2580413"/>
    <lineage>
        <taxon>Bacteria</taxon>
        <taxon>Pseudomonadati</taxon>
        <taxon>Pseudomonadota</taxon>
        <taxon>Alphaproteobacteria</taxon>
        <taxon>Hyphomicrobiales</taxon>
        <taxon>Methylobacteriaceae</taxon>
        <taxon>Microvirga</taxon>
    </lineage>
</organism>
<name>A0A5N3P4M4_9HYPH</name>
<dbReference type="NCBIfam" id="TIGR02532">
    <property type="entry name" value="IV_pilin_GFxxxE"/>
    <property type="match status" value="1"/>
</dbReference>
<dbReference type="OrthoDB" id="8481584at2"/>
<comment type="caution">
    <text evidence="2">The sequence shown here is derived from an EMBL/GenBank/DDBJ whole genome shotgun (WGS) entry which is preliminary data.</text>
</comment>
<dbReference type="Proteomes" id="UP000325684">
    <property type="component" value="Unassembled WGS sequence"/>
</dbReference>
<gene>
    <name evidence="2" type="ORF">FEZ63_21715</name>
</gene>
<accession>A0A5N3P4M4</accession>
<dbReference type="InterPro" id="IPR012902">
    <property type="entry name" value="N_methyl_site"/>
</dbReference>
<evidence type="ECO:0000256" key="1">
    <source>
        <dbReference type="SAM" id="Phobius"/>
    </source>
</evidence>
<dbReference type="AlphaFoldDB" id="A0A5N3P4M4"/>
<keyword evidence="1" id="KW-0472">Membrane</keyword>
<keyword evidence="1" id="KW-1133">Transmembrane helix</keyword>
<dbReference type="SUPFAM" id="SSF54523">
    <property type="entry name" value="Pili subunits"/>
    <property type="match status" value="1"/>
</dbReference>
<reference evidence="2 3" key="1">
    <citation type="journal article" date="2019" name="Microorganisms">
        <title>Genome Insights into the Novel Species Microvirga brassicacearum, a Rapeseed Endophyte with Biotechnological Potential.</title>
        <authorList>
            <person name="Jimenez-Gomez A."/>
            <person name="Saati-Santamaria Z."/>
            <person name="Igual J.M."/>
            <person name="Rivas R."/>
            <person name="Mateos P.F."/>
            <person name="Garcia-Fraile P."/>
        </authorList>
    </citation>
    <scope>NUCLEOTIDE SEQUENCE [LARGE SCALE GENOMIC DNA]</scope>
    <source>
        <strain evidence="2 3">CDVBN77</strain>
    </source>
</reference>
<evidence type="ECO:0000313" key="3">
    <source>
        <dbReference type="Proteomes" id="UP000325684"/>
    </source>
</evidence>
<dbReference type="EMBL" id="VCMV01000063">
    <property type="protein sequence ID" value="KAB0264672.1"/>
    <property type="molecule type" value="Genomic_DNA"/>
</dbReference>
<feature type="transmembrane region" description="Helical" evidence="1">
    <location>
        <begin position="12"/>
        <end position="35"/>
    </location>
</feature>
<keyword evidence="3" id="KW-1185">Reference proteome</keyword>
<sequence>MWRAGPNTESAFTLLEMLVVLTILSLIGTATAIGLPSARDRIRFAQAGAWLDNMLTNLRGQARRESRMTWVEFDPDAGRYRLAHAEWRALPPGVTWVVKSDRLPIVASPTVTFLPDGTGSGAAITIRAGGYSSVHRVEWLTGLIRHAHY</sequence>
<dbReference type="InterPro" id="IPR045584">
    <property type="entry name" value="Pilin-like"/>
</dbReference>
<proteinExistence type="predicted"/>